<evidence type="ECO:0000256" key="8">
    <source>
        <dbReference type="ARBA" id="ARBA00021824"/>
    </source>
</evidence>
<evidence type="ECO:0000256" key="9">
    <source>
        <dbReference type="ARBA" id="ARBA00022468"/>
    </source>
</evidence>
<dbReference type="GO" id="GO:0005829">
    <property type="term" value="C:cytosol"/>
    <property type="evidence" value="ECO:0007669"/>
    <property type="project" value="UniProtKB-SubCell"/>
</dbReference>
<evidence type="ECO:0000256" key="5">
    <source>
        <dbReference type="ARBA" id="ARBA00004514"/>
    </source>
</evidence>
<comment type="subcellular location">
    <subcellularLocation>
        <location evidence="2">Cell projection</location>
        <location evidence="2">Cilium</location>
    </subcellularLocation>
    <subcellularLocation>
        <location evidence="4">Cytoplasm</location>
        <location evidence="4">Cytoskeleton</location>
        <location evidence="4">Microtubule organizing center</location>
        <location evidence="4">Centrosome</location>
    </subcellularLocation>
    <subcellularLocation>
        <location evidence="3">Cytoplasm</location>
        <location evidence="3">Cytoskeleton</location>
        <location evidence="3">Spindle</location>
    </subcellularLocation>
    <subcellularLocation>
        <location evidence="5">Cytoplasm</location>
        <location evidence="5">Cytosol</location>
    </subcellularLocation>
    <subcellularLocation>
        <location evidence="6">Lysosome membrane</location>
    </subcellularLocation>
    <subcellularLocation>
        <location evidence="1">Nucleus</location>
    </subcellularLocation>
</comment>
<dbReference type="InterPro" id="IPR044886">
    <property type="entry name" value="FLCN_DENN_C_sf"/>
</dbReference>
<keyword evidence="12" id="KW-0206">Cytoskeleton</keyword>
<keyword evidence="14" id="KW-0539">Nucleus</keyword>
<dbReference type="GO" id="GO:0005634">
    <property type="term" value="C:nucleus"/>
    <property type="evidence" value="ECO:0007669"/>
    <property type="project" value="UniProtKB-SubCell"/>
</dbReference>
<dbReference type="GO" id="GO:0005819">
    <property type="term" value="C:spindle"/>
    <property type="evidence" value="ECO:0007669"/>
    <property type="project" value="UniProtKB-SubCell"/>
</dbReference>
<evidence type="ECO:0000259" key="16">
    <source>
        <dbReference type="PROSITE" id="PS51834"/>
    </source>
</evidence>
<dbReference type="PANTHER" id="PTHR31441">
    <property type="entry name" value="FOLLICULIN FAMILY MEMBER"/>
    <property type="match status" value="1"/>
</dbReference>
<dbReference type="STRING" id="6184.A0A430QJE2"/>
<dbReference type="Proteomes" id="UP000290809">
    <property type="component" value="Unassembled WGS sequence"/>
</dbReference>
<evidence type="ECO:0000256" key="13">
    <source>
        <dbReference type="ARBA" id="ARBA00023228"/>
    </source>
</evidence>
<evidence type="ECO:0000256" key="3">
    <source>
        <dbReference type="ARBA" id="ARBA00004186"/>
    </source>
</evidence>
<evidence type="ECO:0000256" key="14">
    <source>
        <dbReference type="ARBA" id="ARBA00023242"/>
    </source>
</evidence>
<keyword evidence="11" id="KW-0472">Membrane</keyword>
<keyword evidence="13" id="KW-0458">Lysosome</keyword>
<evidence type="ECO:0000256" key="12">
    <source>
        <dbReference type="ARBA" id="ARBA00023212"/>
    </source>
</evidence>
<dbReference type="Gene3D" id="3.40.50.12430">
    <property type="match status" value="1"/>
</dbReference>
<dbReference type="Gene3D" id="1.10.10.1730">
    <property type="entry name" value="Folliculin"/>
    <property type="match status" value="1"/>
</dbReference>
<gene>
    <name evidence="17" type="ORF">DC041_0012098</name>
</gene>
<organism evidence="17 18">
    <name type="scientific">Schistosoma bovis</name>
    <name type="common">Blood fluke</name>
    <dbReference type="NCBI Taxonomy" id="6184"/>
    <lineage>
        <taxon>Eukaryota</taxon>
        <taxon>Metazoa</taxon>
        <taxon>Spiralia</taxon>
        <taxon>Lophotrochozoa</taxon>
        <taxon>Platyhelminthes</taxon>
        <taxon>Trematoda</taxon>
        <taxon>Digenea</taxon>
        <taxon>Strigeidida</taxon>
        <taxon>Schistosomatoidea</taxon>
        <taxon>Schistosomatidae</taxon>
        <taxon>Schistosoma</taxon>
    </lineage>
</organism>
<evidence type="ECO:0000256" key="2">
    <source>
        <dbReference type="ARBA" id="ARBA00004138"/>
    </source>
</evidence>
<comment type="similarity">
    <text evidence="7">Belongs to the folliculin family.</text>
</comment>
<dbReference type="GO" id="GO:0005813">
    <property type="term" value="C:centrosome"/>
    <property type="evidence" value="ECO:0007669"/>
    <property type="project" value="UniProtKB-SubCell"/>
</dbReference>
<dbReference type="InterPro" id="IPR037521">
    <property type="entry name" value="FLCN/SMCR8_DENN"/>
</dbReference>
<reference evidence="17 18" key="1">
    <citation type="journal article" date="2019" name="PLoS Pathog.">
        <title>Genome sequence of the bovine parasite Schistosoma bovis Tanzania.</title>
        <authorList>
            <person name="Oey H."/>
            <person name="Zakrzewski M."/>
            <person name="Gobert G."/>
            <person name="Gravermann K."/>
            <person name="Stoye J."/>
            <person name="Jones M."/>
            <person name="Mcmanus D."/>
            <person name="Krause L."/>
        </authorList>
    </citation>
    <scope>NUCLEOTIDE SEQUENCE [LARGE SCALE GENOMIC DNA]</scope>
    <source>
        <strain evidence="17 18">TAN1997</strain>
    </source>
</reference>
<proteinExistence type="inferred from homology"/>
<dbReference type="GO" id="GO:0005765">
    <property type="term" value="C:lysosomal membrane"/>
    <property type="evidence" value="ECO:0007669"/>
    <property type="project" value="UniProtKB-SubCell"/>
</dbReference>
<protein>
    <recommendedName>
        <fullName evidence="8">Folliculin</fullName>
    </recommendedName>
</protein>
<dbReference type="InterPro" id="IPR021713">
    <property type="entry name" value="Folliculin"/>
</dbReference>
<name>A0A430QJE2_SCHBO</name>
<evidence type="ECO:0000256" key="6">
    <source>
        <dbReference type="ARBA" id="ARBA00004656"/>
    </source>
</evidence>
<dbReference type="Pfam" id="PF11704">
    <property type="entry name" value="Folliculin"/>
    <property type="match status" value="1"/>
</dbReference>
<evidence type="ECO:0000313" key="17">
    <source>
        <dbReference type="EMBL" id="RTG87817.1"/>
    </source>
</evidence>
<keyword evidence="15" id="KW-0966">Cell projection</keyword>
<evidence type="ECO:0000256" key="4">
    <source>
        <dbReference type="ARBA" id="ARBA00004300"/>
    </source>
</evidence>
<keyword evidence="9" id="KW-0343">GTPase activation</keyword>
<evidence type="ECO:0000256" key="7">
    <source>
        <dbReference type="ARBA" id="ARBA00009987"/>
    </source>
</evidence>
<dbReference type="EMBL" id="QMKO01001640">
    <property type="protein sequence ID" value="RTG87817.1"/>
    <property type="molecule type" value="Genomic_DNA"/>
</dbReference>
<accession>A0A430QJE2</accession>
<dbReference type="PANTHER" id="PTHR31441:SF2">
    <property type="entry name" value="FOLLICULIN"/>
    <property type="match status" value="1"/>
</dbReference>
<evidence type="ECO:0000256" key="11">
    <source>
        <dbReference type="ARBA" id="ARBA00023136"/>
    </source>
</evidence>
<evidence type="ECO:0000256" key="1">
    <source>
        <dbReference type="ARBA" id="ARBA00004123"/>
    </source>
</evidence>
<dbReference type="Pfam" id="PF16692">
    <property type="entry name" value="Folliculin_C"/>
    <property type="match status" value="2"/>
</dbReference>
<feature type="domain" description="UDENN FLCN/SMCR8-type" evidence="16">
    <location>
        <begin position="112"/>
        <end position="665"/>
    </location>
</feature>
<dbReference type="GO" id="GO:0005096">
    <property type="term" value="F:GTPase activator activity"/>
    <property type="evidence" value="ECO:0007669"/>
    <property type="project" value="UniProtKB-KW"/>
</dbReference>
<evidence type="ECO:0000313" key="18">
    <source>
        <dbReference type="Proteomes" id="UP000290809"/>
    </source>
</evidence>
<keyword evidence="18" id="KW-1185">Reference proteome</keyword>
<dbReference type="GO" id="GO:0005929">
    <property type="term" value="C:cilium"/>
    <property type="evidence" value="ECO:0007669"/>
    <property type="project" value="UniProtKB-SubCell"/>
</dbReference>
<sequence length="795" mass="87497">MDAIVVLCHFCEQHGPSVIMCTQSFKQSQSNLSVNNVPDVTTANANNSNKDVNTYQRKLSNHALQSSDDAILTGIDVSPIPLPSSSSRFSVMSSNITQQQQQSHPACKACSSILLRDELGIISYDHSANLSYISTQFPKDTDLSTHVRNACLRSLSSEVCPGQVGAFYFGDEINGHVLSYNFPLNDSRARGNQSRFSILVLSWDKIYLLNIWSFLISNISRMVSRLRLAASRVYSDETSDNTTAAVVNTMTHSNPQKPIAPLRRCATPPASLAPNLYKQAIAAGNAVTAGYGLYSNATLGRETKQKRATDSDMRSLADLTKDDQIFYRLHAWFTWLLRAGGRRWSIVPPAIAPPVDEDSIVSQEEYEAYISAGLECLTTSSSRNAAAAANANTFNLPGHKLGHSMSCISQSSGSTILSKSINHSTTNGTRDSIETDNNKKLSLYLNNMSVEMANSTSFMILSRLFTVLGVNPFSRLVQHIAVGNQLVVQSLTEDIHSTLTLSALAKLLPKGCIRQVIASHEYVAPFRCNLLSLTSNLLMLEEDVNMAKDVLYLAVYRCECKSSSSSSSSSSLNETTIISNESSEESFLQSYVNSLNFKFCSTIPSFDSELILYKKSLPCRYLSSTTTNTTTNNHHPSMTIIPRQFFTNNNGGRITISNYVQQIIKLFHMNPPLSIDVYTIALSTIQHEWIHRARLLYSFKRCQGSSLSGEEATRRWTNVLASINCQSAENAAVARFWQGALSQYSRNNICHLRKCPTATNSTNTSRRGSFSSSNADLNAAVLAAAINYQSVPLND</sequence>
<dbReference type="GO" id="GO:1904263">
    <property type="term" value="P:positive regulation of TORC1 signaling"/>
    <property type="evidence" value="ECO:0007669"/>
    <property type="project" value="TreeGrafter"/>
</dbReference>
<dbReference type="PROSITE" id="PS51834">
    <property type="entry name" value="DENN_FLCN_SMCR8"/>
    <property type="match status" value="1"/>
</dbReference>
<dbReference type="InterPro" id="IPR037520">
    <property type="entry name" value="Folliculin/SMCR8_longin"/>
</dbReference>
<evidence type="ECO:0000256" key="15">
    <source>
        <dbReference type="ARBA" id="ARBA00023273"/>
    </source>
</evidence>
<evidence type="ECO:0000256" key="10">
    <source>
        <dbReference type="ARBA" id="ARBA00022490"/>
    </source>
</evidence>
<keyword evidence="10" id="KW-0963">Cytoplasm</keyword>
<dbReference type="AlphaFoldDB" id="A0A430QJE2"/>
<comment type="caution">
    <text evidence="17">The sequence shown here is derived from an EMBL/GenBank/DDBJ whole genome shotgun (WGS) entry which is preliminary data.</text>
</comment>
<dbReference type="GO" id="GO:0000122">
    <property type="term" value="P:negative regulation of transcription by RNA polymerase II"/>
    <property type="evidence" value="ECO:0007669"/>
    <property type="project" value="TreeGrafter"/>
</dbReference>
<dbReference type="InterPro" id="IPR032035">
    <property type="entry name" value="Folliculin_DENN"/>
</dbReference>